<sequence length="290" mass="31817">MVAAWIGLVSNIVLTIMKIGVGFAFRSPSLVADGAHNAADVIASGATLGSMRVSKQPADEDHPYGHGKAEVIASGIVAVILFIIGLYMIYHSIESLFEPAVKAHWLSFVAALFSLIWKQFLYVYTIRVGRETKSKGLIATAYDHLTDVYASLAAVIGIGAAIAGQSYHLPYTQYGDPVASIIVSLLILKISLHMGRESIDILMERNLPGEKINEYARIILSIPHVKRIDRIRAREHGHYTIVDVRVGLPGELTIQEGHDTARKIKQALMEVDGEIQEVLIHLNPWYEGKG</sequence>
<dbReference type="Gene3D" id="3.30.70.1350">
    <property type="entry name" value="Cation efflux protein, cytoplasmic domain"/>
    <property type="match status" value="1"/>
</dbReference>
<evidence type="ECO:0000256" key="2">
    <source>
        <dbReference type="ARBA" id="ARBA00008114"/>
    </source>
</evidence>
<comment type="caution">
    <text evidence="10">The sequence shown here is derived from an EMBL/GenBank/DDBJ whole genome shotgun (WGS) entry which is preliminary data.</text>
</comment>
<proteinExistence type="inferred from homology"/>
<keyword evidence="11" id="KW-1185">Reference proteome</keyword>
<feature type="domain" description="Cation efflux protein transmembrane" evidence="8">
    <location>
        <begin position="5"/>
        <end position="203"/>
    </location>
</feature>
<feature type="transmembrane region" description="Helical" evidence="7">
    <location>
        <begin position="105"/>
        <end position="124"/>
    </location>
</feature>
<reference evidence="11" key="1">
    <citation type="journal article" date="2019" name="Int. J. Syst. Evol. Microbiol.">
        <title>The Global Catalogue of Microorganisms (GCM) 10K type strain sequencing project: providing services to taxonomists for standard genome sequencing and annotation.</title>
        <authorList>
            <consortium name="The Broad Institute Genomics Platform"/>
            <consortium name="The Broad Institute Genome Sequencing Center for Infectious Disease"/>
            <person name="Wu L."/>
            <person name="Ma J."/>
        </authorList>
    </citation>
    <scope>NUCLEOTIDE SEQUENCE [LARGE SCALE GENOMIC DNA]</scope>
    <source>
        <strain evidence="11">CGMCC 1.12942</strain>
    </source>
</reference>
<evidence type="ECO:0000256" key="6">
    <source>
        <dbReference type="ARBA" id="ARBA00023136"/>
    </source>
</evidence>
<evidence type="ECO:0000256" key="3">
    <source>
        <dbReference type="ARBA" id="ARBA00022448"/>
    </source>
</evidence>
<dbReference type="Pfam" id="PF16916">
    <property type="entry name" value="ZT_dimer"/>
    <property type="match status" value="1"/>
</dbReference>
<dbReference type="Pfam" id="PF01545">
    <property type="entry name" value="Cation_efflux"/>
    <property type="match status" value="1"/>
</dbReference>
<evidence type="ECO:0000259" key="8">
    <source>
        <dbReference type="Pfam" id="PF01545"/>
    </source>
</evidence>
<feature type="transmembrane region" description="Helical" evidence="7">
    <location>
        <begin position="71"/>
        <end position="93"/>
    </location>
</feature>
<name>A0ABW2RMK7_9BACL</name>
<keyword evidence="6 7" id="KW-0472">Membrane</keyword>
<dbReference type="InterPro" id="IPR058533">
    <property type="entry name" value="Cation_efflux_TM"/>
</dbReference>
<evidence type="ECO:0000313" key="10">
    <source>
        <dbReference type="EMBL" id="MFC7442205.1"/>
    </source>
</evidence>
<comment type="similarity">
    <text evidence="2">Belongs to the cation diffusion facilitator (CDF) transporter (TC 2.A.4) family.</text>
</comment>
<evidence type="ECO:0000313" key="11">
    <source>
        <dbReference type="Proteomes" id="UP001596500"/>
    </source>
</evidence>
<evidence type="ECO:0000256" key="4">
    <source>
        <dbReference type="ARBA" id="ARBA00022692"/>
    </source>
</evidence>
<dbReference type="SUPFAM" id="SSF161111">
    <property type="entry name" value="Cation efflux protein transmembrane domain-like"/>
    <property type="match status" value="1"/>
</dbReference>
<accession>A0ABW2RMK7</accession>
<dbReference type="SUPFAM" id="SSF160240">
    <property type="entry name" value="Cation efflux protein cytoplasmic domain-like"/>
    <property type="match status" value="1"/>
</dbReference>
<comment type="subcellular location">
    <subcellularLocation>
        <location evidence="1">Membrane</location>
        <topology evidence="1">Multi-pass membrane protein</topology>
    </subcellularLocation>
</comment>
<dbReference type="PANTHER" id="PTHR43840:SF15">
    <property type="entry name" value="MITOCHONDRIAL METAL TRANSPORTER 1-RELATED"/>
    <property type="match status" value="1"/>
</dbReference>
<dbReference type="InterPro" id="IPR027470">
    <property type="entry name" value="Cation_efflux_CTD"/>
</dbReference>
<dbReference type="NCBIfam" id="TIGR01297">
    <property type="entry name" value="CDF"/>
    <property type="match status" value="1"/>
</dbReference>
<organism evidence="10 11">
    <name type="scientific">Laceyella putida</name>
    <dbReference type="NCBI Taxonomy" id="110101"/>
    <lineage>
        <taxon>Bacteria</taxon>
        <taxon>Bacillati</taxon>
        <taxon>Bacillota</taxon>
        <taxon>Bacilli</taxon>
        <taxon>Bacillales</taxon>
        <taxon>Thermoactinomycetaceae</taxon>
        <taxon>Laceyella</taxon>
    </lineage>
</organism>
<dbReference type="InterPro" id="IPR002524">
    <property type="entry name" value="Cation_efflux"/>
</dbReference>
<dbReference type="InterPro" id="IPR050291">
    <property type="entry name" value="CDF_Transporter"/>
</dbReference>
<dbReference type="InterPro" id="IPR036837">
    <property type="entry name" value="Cation_efflux_CTD_sf"/>
</dbReference>
<feature type="transmembrane region" description="Helical" evidence="7">
    <location>
        <begin position="177"/>
        <end position="195"/>
    </location>
</feature>
<dbReference type="Gene3D" id="1.20.1510.10">
    <property type="entry name" value="Cation efflux protein transmembrane domain"/>
    <property type="match status" value="1"/>
</dbReference>
<dbReference type="EMBL" id="JBHTBW010000046">
    <property type="protein sequence ID" value="MFC7442205.1"/>
    <property type="molecule type" value="Genomic_DNA"/>
</dbReference>
<evidence type="ECO:0000256" key="1">
    <source>
        <dbReference type="ARBA" id="ARBA00004141"/>
    </source>
</evidence>
<evidence type="ECO:0000256" key="7">
    <source>
        <dbReference type="SAM" id="Phobius"/>
    </source>
</evidence>
<keyword evidence="5 7" id="KW-1133">Transmembrane helix</keyword>
<dbReference type="Proteomes" id="UP001596500">
    <property type="component" value="Unassembled WGS sequence"/>
</dbReference>
<protein>
    <submittedName>
        <fullName evidence="10">Cation diffusion facilitator family transporter</fullName>
    </submittedName>
</protein>
<evidence type="ECO:0000259" key="9">
    <source>
        <dbReference type="Pfam" id="PF16916"/>
    </source>
</evidence>
<gene>
    <name evidence="10" type="ORF">ACFQNG_14015</name>
</gene>
<dbReference type="PANTHER" id="PTHR43840">
    <property type="entry name" value="MITOCHONDRIAL METAL TRANSPORTER 1-RELATED"/>
    <property type="match status" value="1"/>
</dbReference>
<dbReference type="InterPro" id="IPR027469">
    <property type="entry name" value="Cation_efflux_TMD_sf"/>
</dbReference>
<keyword evidence="4 7" id="KW-0812">Transmembrane</keyword>
<keyword evidence="3" id="KW-0813">Transport</keyword>
<feature type="transmembrane region" description="Helical" evidence="7">
    <location>
        <begin position="145"/>
        <end position="165"/>
    </location>
</feature>
<evidence type="ECO:0000256" key="5">
    <source>
        <dbReference type="ARBA" id="ARBA00022989"/>
    </source>
</evidence>
<dbReference type="RefSeq" id="WP_379865985.1">
    <property type="nucleotide sequence ID" value="NZ_JBHTBW010000046.1"/>
</dbReference>
<feature type="transmembrane region" description="Helical" evidence="7">
    <location>
        <begin position="6"/>
        <end position="25"/>
    </location>
</feature>
<feature type="domain" description="Cation efflux protein cytoplasmic" evidence="9">
    <location>
        <begin position="207"/>
        <end position="284"/>
    </location>
</feature>